<evidence type="ECO:0000313" key="5">
    <source>
        <dbReference type="Proteomes" id="UP000199518"/>
    </source>
</evidence>
<dbReference type="Gene3D" id="3.40.630.30">
    <property type="match status" value="2"/>
</dbReference>
<dbReference type="STRING" id="1576369.SAMN05421753_10338"/>
<accession>A0A1I3D0B2</accession>
<keyword evidence="5" id="KW-1185">Reference proteome</keyword>
<gene>
    <name evidence="4" type="ORF">SAMN05421753_10338</name>
</gene>
<dbReference type="CDD" id="cd04301">
    <property type="entry name" value="NAT_SF"/>
    <property type="match status" value="2"/>
</dbReference>
<dbReference type="Pfam" id="PF00583">
    <property type="entry name" value="Acetyltransf_1"/>
    <property type="match status" value="2"/>
</dbReference>
<reference evidence="5" key="1">
    <citation type="submission" date="2016-10" db="EMBL/GenBank/DDBJ databases">
        <authorList>
            <person name="Varghese N."/>
            <person name="Submissions S."/>
        </authorList>
    </citation>
    <scope>NUCLEOTIDE SEQUENCE [LARGE SCALE GENOMIC DNA]</scope>
    <source>
        <strain evidence="5">DSM 26348</strain>
    </source>
</reference>
<sequence>MAHFRTFRNSDPPRLLQLFRQSRPGRAFACPETTHALEMSVFGMPYFDPLGLIVAEVNGEVVGFSHAGFAFKSTLDGLDYTQGIICCVLVESKIQHQGIGQELVHRSEEYLRARGATTIQAGQSRYKDPFYFGIYGGARPSGFLESDLAAAPFFHSLGYQATQRIPIFQRDLTDKRDPMNYRLMALRRQTELQVTDQPDNPSWWWFCRFGNIESMRFQLVEKKTAAPIASMTVIGLDHYIAAWNERAIGLVDILVEENYRGQGFGQTLIVEAIRRLRTEMITRAEIHIPEDFPDAVGAVLASGFKQVDCGVVYSRPAAPDVAAS</sequence>
<feature type="domain" description="N-acetyltransferase" evidence="3">
    <location>
        <begin position="179"/>
        <end position="324"/>
    </location>
</feature>
<proteinExistence type="predicted"/>
<dbReference type="PANTHER" id="PTHR43877">
    <property type="entry name" value="AMINOALKYLPHOSPHONATE N-ACETYLTRANSFERASE-RELATED-RELATED"/>
    <property type="match status" value="1"/>
</dbReference>
<dbReference type="EMBL" id="FOQD01000003">
    <property type="protein sequence ID" value="SFH80155.1"/>
    <property type="molecule type" value="Genomic_DNA"/>
</dbReference>
<dbReference type="GO" id="GO:0016747">
    <property type="term" value="F:acyltransferase activity, transferring groups other than amino-acyl groups"/>
    <property type="evidence" value="ECO:0007669"/>
    <property type="project" value="InterPro"/>
</dbReference>
<dbReference type="PROSITE" id="PS51186">
    <property type="entry name" value="GNAT"/>
    <property type="match status" value="2"/>
</dbReference>
<organism evidence="4 5">
    <name type="scientific">Planctomicrobium piriforme</name>
    <dbReference type="NCBI Taxonomy" id="1576369"/>
    <lineage>
        <taxon>Bacteria</taxon>
        <taxon>Pseudomonadati</taxon>
        <taxon>Planctomycetota</taxon>
        <taxon>Planctomycetia</taxon>
        <taxon>Planctomycetales</taxon>
        <taxon>Planctomycetaceae</taxon>
        <taxon>Planctomicrobium</taxon>
    </lineage>
</organism>
<dbReference type="AlphaFoldDB" id="A0A1I3D0B2"/>
<keyword evidence="2" id="KW-0012">Acyltransferase</keyword>
<keyword evidence="1 4" id="KW-0808">Transferase</keyword>
<feature type="domain" description="N-acetyltransferase" evidence="3">
    <location>
        <begin position="2"/>
        <end position="184"/>
    </location>
</feature>
<dbReference type="Proteomes" id="UP000199518">
    <property type="component" value="Unassembled WGS sequence"/>
</dbReference>
<dbReference type="InterPro" id="IPR016181">
    <property type="entry name" value="Acyl_CoA_acyltransferase"/>
</dbReference>
<evidence type="ECO:0000256" key="1">
    <source>
        <dbReference type="ARBA" id="ARBA00022679"/>
    </source>
</evidence>
<protein>
    <submittedName>
        <fullName evidence="4">Acetyltransferase (GNAT) family protein</fullName>
    </submittedName>
</protein>
<dbReference type="SUPFAM" id="SSF55729">
    <property type="entry name" value="Acyl-CoA N-acyltransferases (Nat)"/>
    <property type="match status" value="2"/>
</dbReference>
<evidence type="ECO:0000256" key="2">
    <source>
        <dbReference type="ARBA" id="ARBA00023315"/>
    </source>
</evidence>
<name>A0A1I3D0B2_9PLAN</name>
<dbReference type="InterPro" id="IPR050832">
    <property type="entry name" value="Bact_Acetyltransf"/>
</dbReference>
<dbReference type="InterPro" id="IPR000182">
    <property type="entry name" value="GNAT_dom"/>
</dbReference>
<evidence type="ECO:0000313" key="4">
    <source>
        <dbReference type="EMBL" id="SFH80155.1"/>
    </source>
</evidence>
<evidence type="ECO:0000259" key="3">
    <source>
        <dbReference type="PROSITE" id="PS51186"/>
    </source>
</evidence>